<keyword evidence="3" id="KW-1185">Reference proteome</keyword>
<dbReference type="Proteomes" id="UP000605992">
    <property type="component" value="Unassembled WGS sequence"/>
</dbReference>
<sequence>MRRGDFPAPETGLLLTQFLTVADVASSRAFYTDVLGGEVVDREAELRCYLRDPDGYLIEVGQATGVLEGILADPPARSS</sequence>
<reference evidence="2" key="1">
    <citation type="submission" date="2021-01" db="EMBL/GenBank/DDBJ databases">
        <title>Whole genome shotgun sequence of Planotetraspora thailandica NBRC 104271.</title>
        <authorList>
            <person name="Komaki H."/>
            <person name="Tamura T."/>
        </authorList>
    </citation>
    <scope>NUCLEOTIDE SEQUENCE</scope>
    <source>
        <strain evidence="2">NBRC 104271</strain>
    </source>
</reference>
<gene>
    <name evidence="2" type="ORF">Pth03_81100</name>
</gene>
<accession>A0A8J3Y2U9</accession>
<dbReference type="Gene3D" id="3.10.180.10">
    <property type="entry name" value="2,3-Dihydroxybiphenyl 1,2-Dioxygenase, domain 1"/>
    <property type="match status" value="1"/>
</dbReference>
<proteinExistence type="predicted"/>
<dbReference type="Pfam" id="PF00903">
    <property type="entry name" value="Glyoxalase"/>
    <property type="match status" value="1"/>
</dbReference>
<evidence type="ECO:0000313" key="2">
    <source>
        <dbReference type="EMBL" id="GII59721.1"/>
    </source>
</evidence>
<comment type="caution">
    <text evidence="2">The sequence shown here is derived from an EMBL/GenBank/DDBJ whole genome shotgun (WGS) entry which is preliminary data.</text>
</comment>
<dbReference type="AlphaFoldDB" id="A0A8J3Y2U9"/>
<evidence type="ECO:0000313" key="3">
    <source>
        <dbReference type="Proteomes" id="UP000605992"/>
    </source>
</evidence>
<protein>
    <recommendedName>
        <fullName evidence="1">Glyoxalase/fosfomycin resistance/dioxygenase domain-containing protein</fullName>
    </recommendedName>
</protein>
<dbReference type="SUPFAM" id="SSF54593">
    <property type="entry name" value="Glyoxalase/Bleomycin resistance protein/Dihydroxybiphenyl dioxygenase"/>
    <property type="match status" value="1"/>
</dbReference>
<dbReference type="InterPro" id="IPR004360">
    <property type="entry name" value="Glyas_Fos-R_dOase_dom"/>
</dbReference>
<feature type="domain" description="Glyoxalase/fosfomycin resistance/dioxygenase" evidence="1">
    <location>
        <begin position="19"/>
        <end position="43"/>
    </location>
</feature>
<dbReference type="InterPro" id="IPR029068">
    <property type="entry name" value="Glyas_Bleomycin-R_OHBP_Dase"/>
</dbReference>
<name>A0A8J3Y2U9_9ACTN</name>
<organism evidence="2 3">
    <name type="scientific">Planotetraspora thailandica</name>
    <dbReference type="NCBI Taxonomy" id="487172"/>
    <lineage>
        <taxon>Bacteria</taxon>
        <taxon>Bacillati</taxon>
        <taxon>Actinomycetota</taxon>
        <taxon>Actinomycetes</taxon>
        <taxon>Streptosporangiales</taxon>
        <taxon>Streptosporangiaceae</taxon>
        <taxon>Planotetraspora</taxon>
    </lineage>
</organism>
<evidence type="ECO:0000259" key="1">
    <source>
        <dbReference type="Pfam" id="PF00903"/>
    </source>
</evidence>
<dbReference type="EMBL" id="BOOR01000094">
    <property type="protein sequence ID" value="GII59721.1"/>
    <property type="molecule type" value="Genomic_DNA"/>
</dbReference>
<dbReference type="RefSeq" id="WP_203949758.1">
    <property type="nucleotide sequence ID" value="NZ_BOOR01000094.1"/>
</dbReference>